<reference evidence="1 2" key="1">
    <citation type="submission" date="2011-11" db="EMBL/GenBank/DDBJ databases">
        <title>Complete sequence of Spirochaeta sp. grapes.</title>
        <authorList>
            <consortium name="US DOE Joint Genome Institute"/>
            <person name="Lucas S."/>
            <person name="Han J."/>
            <person name="Lapidus A."/>
            <person name="Cheng J.-F."/>
            <person name="Goodwin L."/>
            <person name="Pitluck S."/>
            <person name="Peters L."/>
            <person name="Ovchinnikova G."/>
            <person name="Munk A.C."/>
            <person name="Detter J.C."/>
            <person name="Han C."/>
            <person name="Tapia R."/>
            <person name="Land M."/>
            <person name="Hauser L."/>
            <person name="Kyrpides N."/>
            <person name="Ivanova N."/>
            <person name="Pagani I."/>
            <person name="Ritalahtilisa K."/>
            <person name="Loeffler F."/>
            <person name="Woyke T."/>
        </authorList>
    </citation>
    <scope>NUCLEOTIDE SEQUENCE [LARGE SCALE GENOMIC DNA]</scope>
    <source>
        <strain evidence="2">ATCC BAA-1885 / DSM 22778 / Grapes</strain>
    </source>
</reference>
<evidence type="ECO:0000313" key="2">
    <source>
        <dbReference type="Proteomes" id="UP000005632"/>
    </source>
</evidence>
<gene>
    <name evidence="1" type="ordered locus">SpiGrapes_0340</name>
</gene>
<dbReference type="AlphaFoldDB" id="G8QVG5"/>
<evidence type="ECO:0000313" key="1">
    <source>
        <dbReference type="EMBL" id="AEV28198.1"/>
    </source>
</evidence>
<proteinExistence type="predicted"/>
<dbReference type="Proteomes" id="UP000005632">
    <property type="component" value="Chromosome"/>
</dbReference>
<keyword evidence="2" id="KW-1185">Reference proteome</keyword>
<dbReference type="RefSeq" id="WP_014269047.1">
    <property type="nucleotide sequence ID" value="NC_016633.1"/>
</dbReference>
<dbReference type="EMBL" id="CP003155">
    <property type="protein sequence ID" value="AEV28198.1"/>
    <property type="molecule type" value="Genomic_DNA"/>
</dbReference>
<protein>
    <submittedName>
        <fullName evidence="1">Uncharacterized protein</fullName>
    </submittedName>
</protein>
<sequence>MHDYNTKNILLSSKPVSGIIRIYNIHSDKSLLLESLDISDDIQAIRFKLDLGVYPNQELQGEYEDIGLELFSLEPWKIKEGNYPLHLLFLESLKELQDKGIVLYQN</sequence>
<name>G8QVG5_SPHPG</name>
<dbReference type="HOGENOM" id="CLU_2248376_0_0_12"/>
<accession>G8QVG5</accession>
<dbReference type="OrthoDB" id="9134286at2"/>
<organism evidence="1 2">
    <name type="scientific">Sphaerochaeta pleomorpha (strain ATCC BAA-1885 / DSM 22778 / Grapes)</name>
    <dbReference type="NCBI Taxonomy" id="158190"/>
    <lineage>
        <taxon>Bacteria</taxon>
        <taxon>Pseudomonadati</taxon>
        <taxon>Spirochaetota</taxon>
        <taxon>Spirochaetia</taxon>
        <taxon>Spirochaetales</taxon>
        <taxon>Sphaerochaetaceae</taxon>
        <taxon>Sphaerochaeta</taxon>
    </lineage>
</organism>
<dbReference type="KEGG" id="sgp:SpiGrapes_0340"/>
<dbReference type="STRING" id="158190.SpiGrapes_0340"/>